<dbReference type="GO" id="GO:0016402">
    <property type="term" value="F:pristanoyl-CoA oxidase activity"/>
    <property type="evidence" value="ECO:0007669"/>
    <property type="project" value="TreeGrafter"/>
</dbReference>
<evidence type="ECO:0000259" key="15">
    <source>
        <dbReference type="Pfam" id="PF22924"/>
    </source>
</evidence>
<evidence type="ECO:0000256" key="11">
    <source>
        <dbReference type="PIRSR" id="PIRSR000168-1"/>
    </source>
</evidence>
<evidence type="ECO:0000256" key="8">
    <source>
        <dbReference type="ARBA" id="ARBA00023098"/>
    </source>
</evidence>
<dbReference type="SUPFAM" id="SSF47203">
    <property type="entry name" value="Acyl-CoA dehydrogenase C-terminal domain-like"/>
    <property type="match status" value="2"/>
</dbReference>
<dbReference type="FunFam" id="1.20.140.10:FF:000010">
    <property type="entry name" value="Acyl-coenzyme A oxidase"/>
    <property type="match status" value="1"/>
</dbReference>
<dbReference type="InterPro" id="IPR002655">
    <property type="entry name" value="Acyl-CoA_oxidase_C"/>
</dbReference>
<dbReference type="InterPro" id="IPR046373">
    <property type="entry name" value="Acyl-CoA_Oxase/DH_mid-dom_sf"/>
</dbReference>
<dbReference type="InterPro" id="IPR055060">
    <property type="entry name" value="ACOX_C_alpha1"/>
</dbReference>
<dbReference type="Pfam" id="PF22924">
    <property type="entry name" value="ACOX_C_alpha1"/>
    <property type="match status" value="1"/>
</dbReference>
<comment type="cofactor">
    <cofactor evidence="1">
        <name>FAD</name>
        <dbReference type="ChEBI" id="CHEBI:57692"/>
    </cofactor>
</comment>
<reference evidence="16" key="1">
    <citation type="submission" date="2015-11" db="EMBL/GenBank/DDBJ databases">
        <title>De novo transcriptome assembly of four potential Pierce s Disease insect vectors from Arizona vineyards.</title>
        <authorList>
            <person name="Tassone E.E."/>
        </authorList>
    </citation>
    <scope>NUCLEOTIDE SEQUENCE</scope>
</reference>
<dbReference type="GO" id="GO:0033540">
    <property type="term" value="P:fatty acid beta-oxidation using acyl-CoA oxidase"/>
    <property type="evidence" value="ECO:0007669"/>
    <property type="project" value="TreeGrafter"/>
</dbReference>
<protein>
    <recommendedName>
        <fullName evidence="10">Acyl-coenzyme A oxidase</fullName>
    </recommendedName>
</protein>
<evidence type="ECO:0000256" key="5">
    <source>
        <dbReference type="ARBA" id="ARBA00022827"/>
    </source>
</evidence>
<dbReference type="PANTHER" id="PTHR10909:SF223">
    <property type="entry name" value="ACYL-COENZYME A OXIDASE"/>
    <property type="match status" value="1"/>
</dbReference>
<evidence type="ECO:0000256" key="4">
    <source>
        <dbReference type="ARBA" id="ARBA00022630"/>
    </source>
</evidence>
<evidence type="ECO:0000256" key="7">
    <source>
        <dbReference type="ARBA" id="ARBA00023002"/>
    </source>
</evidence>
<dbReference type="Gene3D" id="1.20.140.10">
    <property type="entry name" value="Butyryl-CoA Dehydrogenase, subunit A, domain 3"/>
    <property type="match status" value="2"/>
</dbReference>
<dbReference type="EMBL" id="GECU01003112">
    <property type="protein sequence ID" value="JAT04595.1"/>
    <property type="molecule type" value="Transcribed_RNA"/>
</dbReference>
<keyword evidence="4 10" id="KW-0285">Flavoprotein</keyword>
<evidence type="ECO:0000259" key="14">
    <source>
        <dbReference type="Pfam" id="PF02770"/>
    </source>
</evidence>
<evidence type="ECO:0000256" key="9">
    <source>
        <dbReference type="ARBA" id="ARBA00023140"/>
    </source>
</evidence>
<feature type="active site" description="Proton acceptor" evidence="11">
    <location>
        <position position="453"/>
    </location>
</feature>
<dbReference type="PIRSF" id="PIRSF000168">
    <property type="entry name" value="Acyl-CoA_oxidase"/>
    <property type="match status" value="1"/>
</dbReference>
<dbReference type="Pfam" id="PF02770">
    <property type="entry name" value="Acyl-CoA_dh_M"/>
    <property type="match status" value="1"/>
</dbReference>
<evidence type="ECO:0000256" key="2">
    <source>
        <dbReference type="ARBA" id="ARBA00004275"/>
    </source>
</evidence>
<evidence type="ECO:0000256" key="1">
    <source>
        <dbReference type="ARBA" id="ARBA00001974"/>
    </source>
</evidence>
<evidence type="ECO:0000256" key="6">
    <source>
        <dbReference type="ARBA" id="ARBA00022832"/>
    </source>
</evidence>
<comment type="similarity">
    <text evidence="3 10">Belongs to the acyl-CoA oxidase family.</text>
</comment>
<sequence length="687" mass="77480">MSPAPGVSMMEESAATVNVSLLDKFRKEASFDWEKMRLNIEDPELLAVKCRVWRMLEQNQLFERRPAMLSDDEKRLTAKQLIELHHSGVFDNIHTQCYKKRTRYIMTVNEATNMYSPSLSVKHALGVTLFANAILSLGTDRHKKFFNDVWEGKILSCLALTELAHGSDTKRLRTTANYDSTTQEFIIHTPDYQAAKYWVGNLGKQCTHAMVFAQLWAGNTCHGLHAFIVPVRDPATLLPYPGLTIGDIGEKAGLHGIDNGFIIFNMYRIPRENLLNRIGDVTPDGEYETSFTDPQRILGAALENLSAGRVAIMQESSNSLACAVTIAVRYAAQRTQFCDLSGQEQPLLSYQLHQWRLFKHLAAAYVLKVFVRDFCNQYLDCVVLSHSGSEDMKMLSNMVSGVHAIVCCSKPLLTWAARDAIQEAREACGGNGYLKAAALGDLRNNHDPTVTYEGDNNVLLQQTTNWLLRQAQQLNGDSEQLYFPLSCVHYLTSTSLINAHYYGRPVRSHNFVEETFDWLVCWLLDTTQAKVDSLTAQSDRFTARNLSQVFHAHTLSLAFAQNNVLKYFWSHCENSEADLRPVLENLYYLYALTCLQSHLSSLYQGGYCEGPQLADNINSAILQLCTDLRPEAVSLVEALAPPDFILNSVLARKDGKLYENLIESFTSQSDGMGRPEWWREIVPRSKL</sequence>
<evidence type="ECO:0000256" key="3">
    <source>
        <dbReference type="ARBA" id="ARBA00006288"/>
    </source>
</evidence>
<dbReference type="GO" id="GO:0005777">
    <property type="term" value="C:peroxisome"/>
    <property type="evidence" value="ECO:0007669"/>
    <property type="project" value="UniProtKB-SubCell"/>
</dbReference>
<evidence type="ECO:0000259" key="13">
    <source>
        <dbReference type="Pfam" id="PF01756"/>
    </source>
</evidence>
<dbReference type="FunFam" id="2.40.110.10:FF:000005">
    <property type="entry name" value="Acyl-coenzyme A oxidase"/>
    <property type="match status" value="1"/>
</dbReference>
<dbReference type="GO" id="GO:0055088">
    <property type="term" value="P:lipid homeostasis"/>
    <property type="evidence" value="ECO:0007669"/>
    <property type="project" value="TreeGrafter"/>
</dbReference>
<feature type="domain" description="Acyl-CoA oxidase C-alpha1" evidence="15">
    <location>
        <begin position="305"/>
        <end position="468"/>
    </location>
</feature>
<comment type="subcellular location">
    <subcellularLocation>
        <location evidence="2">Peroxisome</location>
    </subcellularLocation>
</comment>
<keyword evidence="8" id="KW-0443">Lipid metabolism</keyword>
<keyword evidence="9" id="KW-0576">Peroxisome</keyword>
<evidence type="ECO:0000313" key="16">
    <source>
        <dbReference type="EMBL" id="JAT04595.1"/>
    </source>
</evidence>
<dbReference type="SUPFAM" id="SSF56645">
    <property type="entry name" value="Acyl-CoA dehydrogenase NM domain-like"/>
    <property type="match status" value="1"/>
</dbReference>
<feature type="domain" description="Acyl-CoA oxidase C-terminal" evidence="13">
    <location>
        <begin position="512"/>
        <end position="682"/>
    </location>
</feature>
<proteinExistence type="inferred from homology"/>
<name>A0A1B6JZH2_9HEMI</name>
<dbReference type="Gene3D" id="2.40.110.10">
    <property type="entry name" value="Butyryl-CoA Dehydrogenase, subunit A, domain 2"/>
    <property type="match status" value="1"/>
</dbReference>
<gene>
    <name evidence="16" type="ORF">g.8244</name>
</gene>
<dbReference type="GO" id="GO:0071949">
    <property type="term" value="F:FAD binding"/>
    <property type="evidence" value="ECO:0007669"/>
    <property type="project" value="InterPro"/>
</dbReference>
<dbReference type="InterPro" id="IPR036250">
    <property type="entry name" value="AcylCo_DH-like_C"/>
</dbReference>
<dbReference type="FunFam" id="1.20.140.10:FF:000007">
    <property type="entry name" value="Acyl-coenzyme A oxidase"/>
    <property type="match status" value="1"/>
</dbReference>
<accession>A0A1B6JZH2</accession>
<keyword evidence="7" id="KW-0560">Oxidoreductase</keyword>
<dbReference type="PANTHER" id="PTHR10909">
    <property type="entry name" value="ELECTRON TRANSPORT OXIDOREDUCTASE"/>
    <property type="match status" value="1"/>
</dbReference>
<feature type="domain" description="Acyl-CoA oxidase/dehydrogenase middle" evidence="14">
    <location>
        <begin position="157"/>
        <end position="265"/>
    </location>
</feature>
<dbReference type="AlphaFoldDB" id="A0A1B6JZH2"/>
<dbReference type="Pfam" id="PF01756">
    <property type="entry name" value="ACOX"/>
    <property type="match status" value="1"/>
</dbReference>
<evidence type="ECO:0000256" key="12">
    <source>
        <dbReference type="PIRSR" id="PIRSR000168-2"/>
    </source>
</evidence>
<keyword evidence="6" id="KW-0276">Fatty acid metabolism</keyword>
<dbReference type="GO" id="GO:0005504">
    <property type="term" value="F:fatty acid binding"/>
    <property type="evidence" value="ECO:0007669"/>
    <property type="project" value="TreeGrafter"/>
</dbReference>
<dbReference type="InterPro" id="IPR009100">
    <property type="entry name" value="AcylCoA_DH/oxidase_NM_dom_sf"/>
</dbReference>
<feature type="binding site" evidence="12">
    <location>
        <position position="161"/>
    </location>
    <ligand>
        <name>FAD</name>
        <dbReference type="ChEBI" id="CHEBI:57692"/>
    </ligand>
</feature>
<feature type="binding site" evidence="12">
    <location>
        <position position="200"/>
    </location>
    <ligand>
        <name>FAD</name>
        <dbReference type="ChEBI" id="CHEBI:57692"/>
    </ligand>
</feature>
<keyword evidence="5 10" id="KW-0274">FAD</keyword>
<dbReference type="InterPro" id="IPR006091">
    <property type="entry name" value="Acyl-CoA_Oxase/DH_mid-dom"/>
</dbReference>
<dbReference type="InterPro" id="IPR012258">
    <property type="entry name" value="Acyl-CoA_oxidase"/>
</dbReference>
<organism evidence="16">
    <name type="scientific">Homalodisca liturata</name>
    <dbReference type="NCBI Taxonomy" id="320908"/>
    <lineage>
        <taxon>Eukaryota</taxon>
        <taxon>Metazoa</taxon>
        <taxon>Ecdysozoa</taxon>
        <taxon>Arthropoda</taxon>
        <taxon>Hexapoda</taxon>
        <taxon>Insecta</taxon>
        <taxon>Pterygota</taxon>
        <taxon>Neoptera</taxon>
        <taxon>Paraneoptera</taxon>
        <taxon>Hemiptera</taxon>
        <taxon>Auchenorrhyncha</taxon>
        <taxon>Membracoidea</taxon>
        <taxon>Cicadellidae</taxon>
        <taxon>Cicadellinae</taxon>
        <taxon>Proconiini</taxon>
        <taxon>Homalodisca</taxon>
    </lineage>
</organism>
<evidence type="ECO:0000256" key="10">
    <source>
        <dbReference type="PIRNR" id="PIRNR000168"/>
    </source>
</evidence>